<dbReference type="PROSITE" id="PS50297">
    <property type="entry name" value="ANK_REP_REGION"/>
    <property type="match status" value="2"/>
</dbReference>
<evidence type="ECO:0000256" key="4">
    <source>
        <dbReference type="ARBA" id="ARBA00022989"/>
    </source>
</evidence>
<dbReference type="SMART" id="SM00248">
    <property type="entry name" value="ANK"/>
    <property type="match status" value="5"/>
</dbReference>
<dbReference type="InterPro" id="IPR036770">
    <property type="entry name" value="Ankyrin_rpt-contain_sf"/>
</dbReference>
<organism evidence="10 11">
    <name type="scientific">Rhodamnia argentea</name>
    <dbReference type="NCBI Taxonomy" id="178133"/>
    <lineage>
        <taxon>Eukaryota</taxon>
        <taxon>Viridiplantae</taxon>
        <taxon>Streptophyta</taxon>
        <taxon>Embryophyta</taxon>
        <taxon>Tracheophyta</taxon>
        <taxon>Spermatophyta</taxon>
        <taxon>Magnoliopsida</taxon>
        <taxon>eudicotyledons</taxon>
        <taxon>Gunneridae</taxon>
        <taxon>Pentapetalae</taxon>
        <taxon>rosids</taxon>
        <taxon>malvids</taxon>
        <taxon>Myrtales</taxon>
        <taxon>Myrtaceae</taxon>
        <taxon>Myrtoideae</taxon>
        <taxon>Myrteae</taxon>
        <taxon>Australasian group</taxon>
        <taxon>Rhodamnia</taxon>
    </lineage>
</organism>
<dbReference type="KEGG" id="rarg:115749258"/>
<dbReference type="AlphaFoldDB" id="A0A8B8Q440"/>
<keyword evidence="6 8" id="KW-0472">Membrane</keyword>
<feature type="transmembrane region" description="Helical" evidence="8">
    <location>
        <begin position="263"/>
        <end position="281"/>
    </location>
</feature>
<evidence type="ECO:0000256" key="5">
    <source>
        <dbReference type="ARBA" id="ARBA00023043"/>
    </source>
</evidence>
<comment type="subcellular location">
    <subcellularLocation>
        <location evidence="1">Membrane</location>
        <topology evidence="1">Multi-pass membrane protein</topology>
    </subcellularLocation>
</comment>
<name>A0A8B8Q440_9MYRT</name>
<keyword evidence="5 7" id="KW-0040">ANK repeat</keyword>
<dbReference type="InterPro" id="IPR002110">
    <property type="entry name" value="Ankyrin_rpt"/>
</dbReference>
<dbReference type="OrthoDB" id="7729168at2759"/>
<feature type="transmembrane region" description="Helical" evidence="8">
    <location>
        <begin position="319"/>
        <end position="338"/>
    </location>
</feature>
<feature type="repeat" description="ANK" evidence="7">
    <location>
        <begin position="174"/>
        <end position="196"/>
    </location>
</feature>
<dbReference type="Proteomes" id="UP000827889">
    <property type="component" value="Chromosome 10"/>
</dbReference>
<evidence type="ECO:0000256" key="7">
    <source>
        <dbReference type="PROSITE-ProRule" id="PRU00023"/>
    </source>
</evidence>
<dbReference type="Pfam" id="PF12796">
    <property type="entry name" value="Ank_2"/>
    <property type="match status" value="2"/>
</dbReference>
<protein>
    <submittedName>
        <fullName evidence="11">Ankyrin repeat-containing protein ITN1-like</fullName>
    </submittedName>
</protein>
<evidence type="ECO:0000256" key="3">
    <source>
        <dbReference type="ARBA" id="ARBA00022737"/>
    </source>
</evidence>
<dbReference type="GeneID" id="115749258"/>
<dbReference type="Gene3D" id="1.25.40.20">
    <property type="entry name" value="Ankyrin repeat-containing domain"/>
    <property type="match status" value="2"/>
</dbReference>
<proteinExistence type="predicted"/>
<feature type="repeat" description="ANK" evidence="7">
    <location>
        <begin position="138"/>
        <end position="170"/>
    </location>
</feature>
<evidence type="ECO:0000256" key="8">
    <source>
        <dbReference type="SAM" id="Phobius"/>
    </source>
</evidence>
<sequence length="436" mass="48376">MERRLYKAAAEGDVASLLDLLKEDPLILDRCTAWSYDETPLHVAAMLGHEKFVDEILDRKPELAGELDSRKLSPLHLATAKGYLGVVKKLLRMNVDMCYARDKYGRNPLHVAVVKDRVNVLKELVRESPHAASHKMEHGETILHLCVKHSNLEALKLLVETVGDHEFVNSKNDDGDTILHLAAADKHTETINFLMSCTPVEANSLNRNGLAAHDLLEQSGIEPMTTMALPSKANDQRIASPVQQKGSKKNVKKQYDWLERKKNALMVVASLTATMAFQVGVNPPGGFWQDTNQGDASTKPHHAGFSILADNYPVAYSRFLAINTLGFLASLSIILLLVSGLPLRRRFFMWILMVIMWIAITSIAFIYGLSITVLTPSPERNAIYEIIGFGIFAWAGLMVLLLVGHTIRLVLMAARNVKKIVTRSSSASLVMHQDSV</sequence>
<dbReference type="SUPFAM" id="SSF48403">
    <property type="entry name" value="Ankyrin repeat"/>
    <property type="match status" value="1"/>
</dbReference>
<evidence type="ECO:0000256" key="2">
    <source>
        <dbReference type="ARBA" id="ARBA00022692"/>
    </source>
</evidence>
<dbReference type="InterPro" id="IPR026961">
    <property type="entry name" value="PGG_dom"/>
</dbReference>
<evidence type="ECO:0000256" key="1">
    <source>
        <dbReference type="ARBA" id="ARBA00004141"/>
    </source>
</evidence>
<dbReference type="PANTHER" id="PTHR24186:SF37">
    <property type="entry name" value="PGG DOMAIN-CONTAINING PROTEIN"/>
    <property type="match status" value="1"/>
</dbReference>
<accession>A0A8B8Q440</accession>
<evidence type="ECO:0000259" key="9">
    <source>
        <dbReference type="Pfam" id="PF13962"/>
    </source>
</evidence>
<dbReference type="Pfam" id="PF13962">
    <property type="entry name" value="PGG"/>
    <property type="match status" value="1"/>
</dbReference>
<feature type="repeat" description="ANK" evidence="7">
    <location>
        <begin position="70"/>
        <end position="102"/>
    </location>
</feature>
<keyword evidence="2 8" id="KW-0812">Transmembrane</keyword>
<feature type="transmembrane region" description="Helical" evidence="8">
    <location>
        <begin position="350"/>
        <end position="374"/>
    </location>
</feature>
<keyword evidence="4 8" id="KW-1133">Transmembrane helix</keyword>
<evidence type="ECO:0000313" key="10">
    <source>
        <dbReference type="Proteomes" id="UP000827889"/>
    </source>
</evidence>
<reference evidence="11" key="1">
    <citation type="submission" date="2025-08" db="UniProtKB">
        <authorList>
            <consortium name="RefSeq"/>
        </authorList>
    </citation>
    <scope>IDENTIFICATION</scope>
    <source>
        <tissue evidence="11">Leaf</tissue>
    </source>
</reference>
<feature type="domain" description="PGG" evidence="9">
    <location>
        <begin position="256"/>
        <end position="370"/>
    </location>
</feature>
<dbReference type="GO" id="GO:0005886">
    <property type="term" value="C:plasma membrane"/>
    <property type="evidence" value="ECO:0007669"/>
    <property type="project" value="TreeGrafter"/>
</dbReference>
<gene>
    <name evidence="11" type="primary">LOC115749258</name>
</gene>
<dbReference type="PANTHER" id="PTHR24186">
    <property type="entry name" value="PROTEIN PHOSPHATASE 1 REGULATORY SUBUNIT"/>
    <property type="match status" value="1"/>
</dbReference>
<keyword evidence="3" id="KW-0677">Repeat</keyword>
<dbReference type="PROSITE" id="PS50088">
    <property type="entry name" value="ANK_REPEAT"/>
    <property type="match status" value="3"/>
</dbReference>
<evidence type="ECO:0000256" key="6">
    <source>
        <dbReference type="ARBA" id="ARBA00023136"/>
    </source>
</evidence>
<evidence type="ECO:0000313" key="11">
    <source>
        <dbReference type="RefSeq" id="XP_030541856.1"/>
    </source>
</evidence>
<feature type="transmembrane region" description="Helical" evidence="8">
    <location>
        <begin position="386"/>
        <end position="411"/>
    </location>
</feature>
<keyword evidence="10" id="KW-1185">Reference proteome</keyword>
<dbReference type="RefSeq" id="XP_030541856.1">
    <property type="nucleotide sequence ID" value="XM_030685996.2"/>
</dbReference>